<dbReference type="Gene3D" id="1.20.1290.10">
    <property type="entry name" value="AhpD-like"/>
    <property type="match status" value="1"/>
</dbReference>
<organism evidence="1 2">
    <name type="scientific">Gordonia desulfuricans</name>
    <dbReference type="NCBI Taxonomy" id="89051"/>
    <lineage>
        <taxon>Bacteria</taxon>
        <taxon>Bacillati</taxon>
        <taxon>Actinomycetota</taxon>
        <taxon>Actinomycetes</taxon>
        <taxon>Mycobacteriales</taxon>
        <taxon>Gordoniaceae</taxon>
        <taxon>Gordonia</taxon>
    </lineage>
</organism>
<reference evidence="1 2" key="1">
    <citation type="submission" date="2020-01" db="EMBL/GenBank/DDBJ databases">
        <title>Investigation of new actinobacteria for the biodesulphurisation of diesel fuel.</title>
        <authorList>
            <person name="Athi Narayanan S.M."/>
        </authorList>
    </citation>
    <scope>NUCLEOTIDE SEQUENCE [LARGE SCALE GENOMIC DNA]</scope>
    <source>
        <strain evidence="1 2">213E</strain>
    </source>
</reference>
<dbReference type="InterPro" id="IPR029032">
    <property type="entry name" value="AhpD-like"/>
</dbReference>
<accession>A0A7K3LNZ8</accession>
<dbReference type="AlphaFoldDB" id="A0A7K3LNZ8"/>
<evidence type="ECO:0000313" key="2">
    <source>
        <dbReference type="Proteomes" id="UP000466307"/>
    </source>
</evidence>
<dbReference type="PANTHER" id="PTHR34846">
    <property type="entry name" value="4-CARBOXYMUCONOLACTONE DECARBOXYLASE FAMILY PROTEIN (AFU_ORTHOLOGUE AFUA_6G11590)"/>
    <property type="match status" value="1"/>
</dbReference>
<proteinExistence type="predicted"/>
<dbReference type="Proteomes" id="UP000466307">
    <property type="component" value="Unassembled WGS sequence"/>
</dbReference>
<gene>
    <name evidence="1" type="ORF">GYA93_10255</name>
</gene>
<name>A0A7K3LNZ8_9ACTN</name>
<dbReference type="EMBL" id="JAADZU010000027">
    <property type="protein sequence ID" value="NDK89959.1"/>
    <property type="molecule type" value="Genomic_DNA"/>
</dbReference>
<dbReference type="SUPFAM" id="SSF69118">
    <property type="entry name" value="AhpD-like"/>
    <property type="match status" value="1"/>
</dbReference>
<dbReference type="RefSeq" id="WP_059035645.1">
    <property type="nucleotide sequence ID" value="NZ_JAADZU010000027.1"/>
</dbReference>
<keyword evidence="2" id="KW-1185">Reference proteome</keyword>
<sequence length="183" mass="19767">MTTPPVPEESRRLLDSVVPPPNRPPRLYLAMAHNPEVLRGYIERPILGLHGLLHTGQLAPDERELTILRVTARCGAEHEWGVHVAYFGKTSGLSSEQVAATVTEVTPSHAWSPRHLAVLTIADAMVDQRELTAAELAGVDEVLGIATRTEIVAVSAQYLGISAMCRVLAIPPEDSAPRFPSGT</sequence>
<evidence type="ECO:0000313" key="1">
    <source>
        <dbReference type="EMBL" id="NDK89959.1"/>
    </source>
</evidence>
<protein>
    <submittedName>
        <fullName evidence="1">Carboxymuconolactone decarboxylase family protein</fullName>
    </submittedName>
</protein>
<dbReference type="PANTHER" id="PTHR34846:SF5">
    <property type="entry name" value="CARBOXYMUCONOLACTONE DECARBOXYLASE-LIKE DOMAIN-CONTAINING PROTEIN"/>
    <property type="match status" value="1"/>
</dbReference>
<comment type="caution">
    <text evidence="1">The sequence shown here is derived from an EMBL/GenBank/DDBJ whole genome shotgun (WGS) entry which is preliminary data.</text>
</comment>